<dbReference type="EMBL" id="WWCW01000062">
    <property type="protein sequence ID" value="MYM89055.1"/>
    <property type="molecule type" value="Genomic_DNA"/>
</dbReference>
<organism evidence="1 2">
    <name type="scientific">Duganella vulcania</name>
    <dbReference type="NCBI Taxonomy" id="2692166"/>
    <lineage>
        <taxon>Bacteria</taxon>
        <taxon>Pseudomonadati</taxon>
        <taxon>Pseudomonadota</taxon>
        <taxon>Betaproteobacteria</taxon>
        <taxon>Burkholderiales</taxon>
        <taxon>Oxalobacteraceae</taxon>
        <taxon>Telluria group</taxon>
        <taxon>Duganella</taxon>
    </lineage>
</organism>
<evidence type="ECO:0000313" key="2">
    <source>
        <dbReference type="Proteomes" id="UP000470302"/>
    </source>
</evidence>
<evidence type="ECO:0000313" key="1">
    <source>
        <dbReference type="EMBL" id="MYM89055.1"/>
    </source>
</evidence>
<name>A0A845G6M7_9BURK</name>
<dbReference type="Proteomes" id="UP000470302">
    <property type="component" value="Unassembled WGS sequence"/>
</dbReference>
<protein>
    <submittedName>
        <fullName evidence="1">Uncharacterized protein</fullName>
    </submittedName>
</protein>
<comment type="caution">
    <text evidence="1">The sequence shown here is derived from an EMBL/GenBank/DDBJ whole genome shotgun (WGS) entry which is preliminary data.</text>
</comment>
<accession>A0A845G6M7</accession>
<sequence length="174" mass="18555">MPFHTLHTDTVYVQKPDLSRLGPYKTRVAGETASIYDGNLDVDPGDKLIRELPNNKEESYLILSADYSAGLGGAIPPHYGLKLRKEATIRVPPHPTNQTTVNISQSNGIQVGDHNTLVIQNALTEMIQKIDAAPGTPEDKAEAKGRLAAFLEHPTVGAVLGSVASAALGALLPK</sequence>
<reference evidence="1 2" key="1">
    <citation type="submission" date="2020-01" db="EMBL/GenBank/DDBJ databases">
        <title>Novel species isolated from a subtropical stream in China.</title>
        <authorList>
            <person name="Lu H."/>
        </authorList>
    </citation>
    <scope>NUCLEOTIDE SEQUENCE [LARGE SCALE GENOMIC DNA]</scope>
    <source>
        <strain evidence="1 2">FT82W</strain>
    </source>
</reference>
<dbReference type="RefSeq" id="WP_161098026.1">
    <property type="nucleotide sequence ID" value="NZ_WWCW01000062.1"/>
</dbReference>
<dbReference type="AlphaFoldDB" id="A0A845G6M7"/>
<gene>
    <name evidence="1" type="ORF">GTP91_17990</name>
</gene>
<proteinExistence type="predicted"/>